<dbReference type="Proteomes" id="UP001062846">
    <property type="component" value="Chromosome 6"/>
</dbReference>
<gene>
    <name evidence="1" type="ORF">RHMOL_Rhmol06G0164100</name>
</gene>
<sequence length="127" mass="14057">MHVAANPVKEISEHGSQEIRKDSSAYDDFHSPKEMAQLENMEDSDESTGAMGGSPNSINRELSLPPVFEGVSESVYTSTPLHQLRTMEMARKKRHDVFGHKGPIIICMARKSVPCPGSLKKIEFSVD</sequence>
<reference evidence="1" key="1">
    <citation type="submission" date="2022-02" db="EMBL/GenBank/DDBJ databases">
        <title>Plant Genome Project.</title>
        <authorList>
            <person name="Zhang R.-G."/>
        </authorList>
    </citation>
    <scope>NUCLEOTIDE SEQUENCE</scope>
    <source>
        <strain evidence="1">AT1</strain>
    </source>
</reference>
<name>A0ACC0NCV3_RHOML</name>
<accession>A0ACC0NCV3</accession>
<keyword evidence="2" id="KW-1185">Reference proteome</keyword>
<dbReference type="EMBL" id="CM046393">
    <property type="protein sequence ID" value="KAI8551167.1"/>
    <property type="molecule type" value="Genomic_DNA"/>
</dbReference>
<evidence type="ECO:0000313" key="2">
    <source>
        <dbReference type="Proteomes" id="UP001062846"/>
    </source>
</evidence>
<organism evidence="1 2">
    <name type="scientific">Rhododendron molle</name>
    <name type="common">Chinese azalea</name>
    <name type="synonym">Azalea mollis</name>
    <dbReference type="NCBI Taxonomy" id="49168"/>
    <lineage>
        <taxon>Eukaryota</taxon>
        <taxon>Viridiplantae</taxon>
        <taxon>Streptophyta</taxon>
        <taxon>Embryophyta</taxon>
        <taxon>Tracheophyta</taxon>
        <taxon>Spermatophyta</taxon>
        <taxon>Magnoliopsida</taxon>
        <taxon>eudicotyledons</taxon>
        <taxon>Gunneridae</taxon>
        <taxon>Pentapetalae</taxon>
        <taxon>asterids</taxon>
        <taxon>Ericales</taxon>
        <taxon>Ericaceae</taxon>
        <taxon>Ericoideae</taxon>
        <taxon>Rhodoreae</taxon>
        <taxon>Rhododendron</taxon>
    </lineage>
</organism>
<protein>
    <submittedName>
        <fullName evidence="1">Uncharacterized protein</fullName>
    </submittedName>
</protein>
<evidence type="ECO:0000313" key="1">
    <source>
        <dbReference type="EMBL" id="KAI8551167.1"/>
    </source>
</evidence>
<proteinExistence type="predicted"/>
<comment type="caution">
    <text evidence="1">The sequence shown here is derived from an EMBL/GenBank/DDBJ whole genome shotgun (WGS) entry which is preliminary data.</text>
</comment>